<dbReference type="EMBL" id="GG662245">
    <property type="protein sequence ID" value="EWS71070.1"/>
    <property type="molecule type" value="Genomic_DNA"/>
</dbReference>
<protein>
    <submittedName>
        <fullName evidence="1">Transmembrane protein, putative</fullName>
    </submittedName>
</protein>
<name>W7WW57_TETTS</name>
<sequence>MSKNISRIYSYLKIPKTNILLINTILTDSQGYQIGSFVYYNDISKTEGNIVNAIKPDFTIRQMKYIEQTNKILAISYYSVIIADLYTLQTEQKLVFEMIESVDLIKDTNYAIISSITCKSYIIDTINLKQVISFDICQYGTDAFAQNIFSKAFKLQNGLAFFAILDNEHGIQTWSFNPTSIQIQFNGYLPQPVSNIDYFDIDIHDKYDILFTIGSSYQINTFQIGYEKDYLNYKLLSGFNLIDSNDLKLTNIKYIGLVTSSGFQSSLYLSDVNTIYRLDFQFTLDSDSQNVQQINFLNQNNPVQSQPVGKLYRNWYYLEENQLILIPVYSKYYENQSFTCTFNYVQNSFQINQYYLNTAFTKLYQVNYQEKIYYITGQSTSLYIVKDTPSGQIADQKQLNYYIKQYPNSFIKVQNCPFCFITLLYNSYVQINNVLESDWSCFANIGYFYNLNLDQVNQNMDAYFDGQNSFWLLIGLPFKYNNENYLFGILDPCNLQFQTLSSDNQDDNSNKTCYALYSDPNKLIIGLDVYGNAYAWNSQDITQFLFKKSITKYQCLNSGIGQLYNSGTNIYLIAVCGDYQIISFNLMNGDTQILDKLKSKPNHINSFEESQLLGIGDRDTSEIYLYRFNQQTGLFTNFMIFQNNQNRDGSINLTFYPDTQLLWIQYQYSNIYVPLGQCLQNVNNCLNCQMNFYFNTNELQLIDKTYGIGTIDTPYSTSKGLIAAFLHISYYSQLIFGVQQIQANFYIDPSNTMKIYQELLTISNANMVNLKIISTNPNLQAQIAVLNYLTFQNLLQVNLDNILINYSLPNNLAQKCGMQFNSIIQQVIINNVNHKSSNPSVKCYSILVSNTNVILSNIVIQNEDFSNFKTMIQVADSLQIIKNTLNSQFSILSQQNDVKVIINKVLVQDNICNSDYTSQNQQIGQLFQASQYQVDDMQILSNKFCNLRIFSTISNINQLNQLFTFNNIIIQKNQFLTVSSYLFFNAIYYFNLLPMHTLILTNIYCSDNHYVPTSTSQADINISTTYFFQINKLKNITISNITSMNHYEIAFSTISQSQQAILYNISCLNDLSYQQSISANFPYAGCISFNDIKILQLNVFNSSFIRGVDNSILEIMNYNFENNLINLTNISVQNSQFYQKQVNSYANPIMISSECYSNISISLSHFNNNTLNGLLNSQTYSTTGIQIINSLGDIYLNNNTFSNSKSNSFYNYLYFQIKNAFINNINFSQSSFDFSDNPTLFTQEGGCIRIKSNYLQIKNSQFSQSTSKIGSFIYIEPLSQLLQIIIQHSSFSQGYSSNDGAAIYINSQNTQFDFQIQYTNFTDIYALSENSNAISVLQNSPQTQSNILNKITFTQLYVQNLMGLINSSFLKVINSLITIQGMIATKLSIQKLPDLLSVYQDKISQLTILDFQNSNITLLDCEYFSLQSLISSSFPLLIKSINSQIQIVNTNTHSSYFSQSLIDLNQGQLTIIKSKFYNLTQVLPKSRVIQQSSNNQSNSQFNSLIKLTNGNLKVLDNSVFNNINCQTNCYGSSILLNYSSFQIYDSYFMNSLALNGGAISLFGLNSTNNIINNTNFINNQVTNNGGALYLQLFEKDVLQINMNRSQFNENQGLQGYGGAFYITSQSINSQSQQIILQDCQILQNRAKVGGGIYNQGINPVIDSKSLVENNLATQYGDDKFSYPSYLELINQSSFKNEINLQTIILNSFKSGGSLPEFVFQLRDSSNKPVTQIDGQSYKAKIQISNRTSQKDKYYFRGNSQNAMDIKQNIFKFDQIDFIGIPGSQSYIEFTSDTIRNYNNDTHQYDSSYSFIVQVNFRNCQYGEYINQYNNYKECQACDDGKYTLDYTACYDCPIGGTCKEGIIELKEGYWRDQQYSDIIVFCTNRPQNCIGNTYGNKVCINGNIGPLCEECDIHGEYWQDNYTRKNKYECIRCDEIKNDSWKFCLSLFWIFFSVLLAVEGEKNNQLSRILHSAFYKKRNQNITANKQDNFINKQESKVFLKILTNYIQIISSAFTFNLNFNQQILLIPQYLGAPVSTSVDYFDCVLKDSSLIYFLVDKLEKPNIYWLI</sequence>
<gene>
    <name evidence="1" type="ORF">TTHERM_000645801</name>
</gene>
<dbReference type="KEGG" id="tet:TTHERM_000645801"/>
<proteinExistence type="predicted"/>
<keyword evidence="2" id="KW-1185">Reference proteome</keyword>
<reference evidence="2" key="1">
    <citation type="journal article" date="2006" name="PLoS Biol.">
        <title>Macronuclear genome sequence of the ciliate Tetrahymena thermophila, a model eukaryote.</title>
        <authorList>
            <person name="Eisen J.A."/>
            <person name="Coyne R.S."/>
            <person name="Wu M."/>
            <person name="Wu D."/>
            <person name="Thiagarajan M."/>
            <person name="Wortman J.R."/>
            <person name="Badger J.H."/>
            <person name="Ren Q."/>
            <person name="Amedeo P."/>
            <person name="Jones K.M."/>
            <person name="Tallon L.J."/>
            <person name="Delcher A.L."/>
            <person name="Salzberg S.L."/>
            <person name="Silva J.C."/>
            <person name="Haas B.J."/>
            <person name="Majoros W.H."/>
            <person name="Farzad M."/>
            <person name="Carlton J.M."/>
            <person name="Smith R.K. Jr."/>
            <person name="Garg J."/>
            <person name="Pearlman R.E."/>
            <person name="Karrer K.M."/>
            <person name="Sun L."/>
            <person name="Manning G."/>
            <person name="Elde N.C."/>
            <person name="Turkewitz A.P."/>
            <person name="Asai D.J."/>
            <person name="Wilkes D.E."/>
            <person name="Wang Y."/>
            <person name="Cai H."/>
            <person name="Collins K."/>
            <person name="Stewart B.A."/>
            <person name="Lee S.R."/>
            <person name="Wilamowska K."/>
            <person name="Weinberg Z."/>
            <person name="Ruzzo W.L."/>
            <person name="Wloga D."/>
            <person name="Gaertig J."/>
            <person name="Frankel J."/>
            <person name="Tsao C.-C."/>
            <person name="Gorovsky M.A."/>
            <person name="Keeling P.J."/>
            <person name="Waller R.F."/>
            <person name="Patron N.J."/>
            <person name="Cherry J.M."/>
            <person name="Stover N.A."/>
            <person name="Krieger C.J."/>
            <person name="del Toro C."/>
            <person name="Ryder H.F."/>
            <person name="Williamson S.C."/>
            <person name="Barbeau R.A."/>
            <person name="Hamilton E.P."/>
            <person name="Orias E."/>
        </authorList>
    </citation>
    <scope>NUCLEOTIDE SEQUENCE [LARGE SCALE GENOMIC DNA]</scope>
    <source>
        <strain evidence="2">SB210</strain>
    </source>
</reference>
<evidence type="ECO:0000313" key="1">
    <source>
        <dbReference type="EMBL" id="EWS71070.1"/>
    </source>
</evidence>
<evidence type="ECO:0000313" key="2">
    <source>
        <dbReference type="Proteomes" id="UP000009168"/>
    </source>
</evidence>
<keyword evidence="1" id="KW-0812">Transmembrane</keyword>
<dbReference type="PANTHER" id="PTHR11319">
    <property type="entry name" value="G PROTEIN-COUPLED RECEPTOR-RELATED"/>
    <property type="match status" value="1"/>
</dbReference>
<organism evidence="1 2">
    <name type="scientific">Tetrahymena thermophila (strain SB210)</name>
    <dbReference type="NCBI Taxonomy" id="312017"/>
    <lineage>
        <taxon>Eukaryota</taxon>
        <taxon>Sar</taxon>
        <taxon>Alveolata</taxon>
        <taxon>Ciliophora</taxon>
        <taxon>Intramacronucleata</taxon>
        <taxon>Oligohymenophorea</taxon>
        <taxon>Hymenostomatida</taxon>
        <taxon>Tetrahymenina</taxon>
        <taxon>Tetrahymenidae</taxon>
        <taxon>Tetrahymena</taxon>
    </lineage>
</organism>
<dbReference type="InParanoid" id="W7WW57"/>
<dbReference type="Proteomes" id="UP000009168">
    <property type="component" value="Unassembled WGS sequence"/>
</dbReference>
<dbReference type="OrthoDB" id="328011at2759"/>
<dbReference type="GeneID" id="24439988"/>
<keyword evidence="1" id="KW-0472">Membrane</keyword>
<dbReference type="PANTHER" id="PTHR11319:SF35">
    <property type="entry name" value="OUTER MEMBRANE PROTEIN PMPC-RELATED"/>
    <property type="match status" value="1"/>
</dbReference>
<accession>W7WW57</accession>
<dbReference type="RefSeq" id="XP_012656369.1">
    <property type="nucleotide sequence ID" value="XM_012800915.1"/>
</dbReference>